<evidence type="ECO:0000259" key="2">
    <source>
        <dbReference type="Pfam" id="PF16313"/>
    </source>
</evidence>
<dbReference type="EMBL" id="CP104694">
    <property type="protein sequence ID" value="UXI70389.1"/>
    <property type="molecule type" value="Genomic_DNA"/>
</dbReference>
<dbReference type="InterPro" id="IPR033413">
    <property type="entry name" value="DUF5117"/>
</dbReference>
<organism evidence="4 5">
    <name type="scientific">Tahibacter amnicola</name>
    <dbReference type="NCBI Taxonomy" id="2976241"/>
    <lineage>
        <taxon>Bacteria</taxon>
        <taxon>Pseudomonadati</taxon>
        <taxon>Pseudomonadota</taxon>
        <taxon>Gammaproteobacteria</taxon>
        <taxon>Lysobacterales</taxon>
        <taxon>Rhodanobacteraceae</taxon>
        <taxon>Tahibacter</taxon>
    </lineage>
</organism>
<reference evidence="4" key="1">
    <citation type="submission" date="2022-09" db="EMBL/GenBank/DDBJ databases">
        <title>Tahibacter sp. nov., isolated from a fresh water.</title>
        <authorList>
            <person name="Baek J.H."/>
            <person name="Lee J.K."/>
            <person name="Kim J.M."/>
            <person name="Jeon C.O."/>
        </authorList>
    </citation>
    <scope>NUCLEOTIDE SEQUENCE</scope>
    <source>
        <strain evidence="4">W38</strain>
    </source>
</reference>
<sequence length="808" mass="88185">MNLRTRLWLIPLSLLVSTTLHAAKPEPDSLHGVPRTEGFVDVWADAAKGRVVIGVKHLDTPFLLTTSLPHGLGSNDVGLDRGQSGAVRLVEFRRAGPRLLLVERNTRYIASAANPAEQRGAREAFAESVLWAGDILPSGKDGTVRVDFSTFLTGDRHGIADRIDGTEQGKYSVDKERSAPLLDTVKTFPDNTELEGLLTFQGPGEGKFVQQVSMDPTSLSVRQHVSLVRLPADGFRPRPFHPASGAFSQGYYDFSQPLASSLDVRWQPRFRLEKTDPSAAVSTVKKPIVFYLDPGTPEPVRSALLEGANWWKTAFEKAGYKDAFRAELMPEGIDPMDVRYNTILWVHRATRGWSYGAALTDPRTGEIIKGAVTLGSQRVRQDILIAEGLLAPYGKPESGQLARQAQEMALSRLRQLSAHEVGHALGFAHNFAASRNGNGSVMDYPHPLLHLDDQGNVSLENAYGVGVGPWDDFIVRHGYQAFADDAEAAGLAELRAAAAKAGLGFVSDADARAPGASHPDALLWDFGDRSLDTFDTLLRVRRKALEGFGPGVLPPERQLGELEARLVPVYLLHRYQAEAIARLIGGASYRYGLAGDTTARTTPVSAADQRAALERLLQTLSAKELALPASLLDQLMPPGNEYERGREYFATRTAPQFDPISAASAASAVSVQFLFEPARLNRVAWQHARDKNLPDVTELLDAAFRATWQRDPATDGVTGADAIQLAANWTVLDGLLASVDGGQLHPQVDAVVRHRLAAWQQWLAQNPSPRESITDNRRQAAQWIGRYLSDPRSIKLRPLPPIPPGAPI</sequence>
<dbReference type="PANTHER" id="PTHR38478">
    <property type="entry name" value="PEPTIDASE M1A AND M12B"/>
    <property type="match status" value="1"/>
</dbReference>
<dbReference type="InterPro" id="IPR032534">
    <property type="entry name" value="EcxA_zinc-bd"/>
</dbReference>
<dbReference type="GO" id="GO:0008237">
    <property type="term" value="F:metallopeptidase activity"/>
    <property type="evidence" value="ECO:0007669"/>
    <property type="project" value="UniProtKB-KW"/>
</dbReference>
<keyword evidence="4" id="KW-0482">Metalloprotease</keyword>
<dbReference type="SUPFAM" id="SSF55486">
    <property type="entry name" value="Metalloproteases ('zincins'), catalytic domain"/>
    <property type="match status" value="1"/>
</dbReference>
<dbReference type="CDD" id="cd04276">
    <property type="entry name" value="ZnMc_MMP_like_2"/>
    <property type="match status" value="1"/>
</dbReference>
<dbReference type="Pfam" id="PF17148">
    <property type="entry name" value="DUF5117"/>
    <property type="match status" value="1"/>
</dbReference>
<feature type="domain" description="DUF5117" evidence="3">
    <location>
        <begin position="82"/>
        <end position="274"/>
    </location>
</feature>
<dbReference type="PANTHER" id="PTHR38478:SF1">
    <property type="entry name" value="ZINC DEPENDENT METALLOPROTEASE DOMAIN LIPOPROTEIN"/>
    <property type="match status" value="1"/>
</dbReference>
<protein>
    <submittedName>
        <fullName evidence="4">Zinc-dependent metalloprotease</fullName>
    </submittedName>
</protein>
<dbReference type="RefSeq" id="WP_261697339.1">
    <property type="nucleotide sequence ID" value="NZ_CP104694.1"/>
</dbReference>
<evidence type="ECO:0000313" key="5">
    <source>
        <dbReference type="Proteomes" id="UP001064632"/>
    </source>
</evidence>
<name>A0ABY6BKU6_9GAMM</name>
<evidence type="ECO:0000313" key="4">
    <source>
        <dbReference type="EMBL" id="UXI70389.1"/>
    </source>
</evidence>
<feature type="chain" id="PRO_5046054415" evidence="1">
    <location>
        <begin position="23"/>
        <end position="808"/>
    </location>
</feature>
<keyword evidence="5" id="KW-1185">Reference proteome</keyword>
<keyword evidence="4" id="KW-0378">Hydrolase</keyword>
<feature type="domain" description="EcxA zinc-binding" evidence="2">
    <location>
        <begin position="404"/>
        <end position="711"/>
    </location>
</feature>
<keyword evidence="1" id="KW-0732">Signal</keyword>
<gene>
    <name evidence="4" type="ORF">N4264_12365</name>
</gene>
<evidence type="ECO:0000259" key="3">
    <source>
        <dbReference type="Pfam" id="PF17148"/>
    </source>
</evidence>
<feature type="signal peptide" evidence="1">
    <location>
        <begin position="1"/>
        <end position="22"/>
    </location>
</feature>
<proteinExistence type="predicted"/>
<dbReference type="InterPro" id="IPR034032">
    <property type="entry name" value="Zn_MMP-like_bac"/>
</dbReference>
<evidence type="ECO:0000256" key="1">
    <source>
        <dbReference type="SAM" id="SignalP"/>
    </source>
</evidence>
<dbReference type="Pfam" id="PF16313">
    <property type="entry name" value="DUF4953"/>
    <property type="match status" value="1"/>
</dbReference>
<dbReference type="Proteomes" id="UP001064632">
    <property type="component" value="Chromosome"/>
</dbReference>
<accession>A0ABY6BKU6</accession>
<keyword evidence="4" id="KW-0645">Protease</keyword>